<dbReference type="PANTHER" id="PTHR35041">
    <property type="entry name" value="MEDIATOR OF RNA POLYMERASE II TRANSCRIPTION SUBUNIT 1"/>
    <property type="match status" value="1"/>
</dbReference>
<evidence type="ECO:0000313" key="3">
    <source>
        <dbReference type="EMBL" id="QIW99936.1"/>
    </source>
</evidence>
<feature type="region of interest" description="Disordered" evidence="1">
    <location>
        <begin position="660"/>
        <end position="682"/>
    </location>
</feature>
<feature type="transmembrane region" description="Helical" evidence="2">
    <location>
        <begin position="121"/>
        <end position="143"/>
    </location>
</feature>
<reference evidence="3 4" key="1">
    <citation type="journal article" date="2016" name="Sci. Rep.">
        <title>Peltaster fructicola genome reveals evolution from an invasive phytopathogen to an ectophytic parasite.</title>
        <authorList>
            <person name="Xu C."/>
            <person name="Chen H."/>
            <person name="Gleason M.L."/>
            <person name="Xu J.R."/>
            <person name="Liu H."/>
            <person name="Zhang R."/>
            <person name="Sun G."/>
        </authorList>
    </citation>
    <scope>NUCLEOTIDE SEQUENCE [LARGE SCALE GENOMIC DNA]</scope>
    <source>
        <strain evidence="3 4">LNHT1506</strain>
    </source>
</reference>
<dbReference type="AlphaFoldDB" id="A0A6H0XYW4"/>
<dbReference type="OrthoDB" id="5322539at2759"/>
<evidence type="ECO:0000256" key="2">
    <source>
        <dbReference type="SAM" id="Phobius"/>
    </source>
</evidence>
<sequence>MAGIYWGIPILIVSSLLAGVAFAVGHHFWYYSLNGSEVSNDAYSFANHSVSRQQINIAIGTGLAFLVKIALVAAVSTTYVQLLWRGIKIRSTRLDVLDTLFSALGNAFTLLKLQVWFKHPLLLLLGLLTWLIPFTSIVTPGTLSVRSVQVSPDVQLMDVPRINFESLNYHFPLSYSLSVNRTHSHYSYSRYSRQLAALTTSVLTEGRVVDLASTLANASWTTSFFGPSLTCSDPSAQEYHNITKAVINPLNVYGPFGTDRGRAATWAQIWIPNGTNVDPPLRGLDSDLAATVDRATKVVAQSGQYFSLFGMSIPPNDGQLFADINRTEEAFQQLNATLFKCTFVNASYSAQIDIINGQHTVRTTKNNAESTPRMRTTLTGPQTIRSSSEENHGDMNITLAQQQLADSDCNTFNDRDLPCIYDAVVVREMAYQSIILSYLSIVIGIFEPGSREGQSVGSIGKTALMNTDEVLALSRDSNPRDDSTFLDLQAIIGESKGSRFVEIQRSIDTPSLGPMATALEESFTNVTLSLLSDPRFQTGPIPTNVTTIAFHNVYEYDKLTLWLAYSLAVALTALASILGILTMIAMDAAYDSSFSTILRAGTAAHLTERMTAIDGSGKAPLPKHLASAKLLFNDRTKSAAKAEPRSELSKGASMERLELIRHEETPKPIHTQSTTLRHSVTV</sequence>
<name>A0A6H0XYW4_9PEZI</name>
<feature type="region of interest" description="Disordered" evidence="1">
    <location>
        <begin position="364"/>
        <end position="391"/>
    </location>
</feature>
<feature type="transmembrane region" description="Helical" evidence="2">
    <location>
        <begin position="562"/>
        <end position="585"/>
    </location>
</feature>
<organism evidence="3 4">
    <name type="scientific">Peltaster fructicola</name>
    <dbReference type="NCBI Taxonomy" id="286661"/>
    <lineage>
        <taxon>Eukaryota</taxon>
        <taxon>Fungi</taxon>
        <taxon>Dikarya</taxon>
        <taxon>Ascomycota</taxon>
        <taxon>Pezizomycotina</taxon>
        <taxon>Dothideomycetes</taxon>
        <taxon>Dothideomycetes incertae sedis</taxon>
        <taxon>Peltaster</taxon>
    </lineage>
</organism>
<dbReference type="EMBL" id="CP051142">
    <property type="protein sequence ID" value="QIW99936.1"/>
    <property type="molecule type" value="Genomic_DNA"/>
</dbReference>
<feature type="transmembrane region" description="Helical" evidence="2">
    <location>
        <begin position="7"/>
        <end position="29"/>
    </location>
</feature>
<feature type="compositionally biased region" description="Polar residues" evidence="1">
    <location>
        <begin position="670"/>
        <end position="682"/>
    </location>
</feature>
<evidence type="ECO:0000313" key="4">
    <source>
        <dbReference type="Proteomes" id="UP000503462"/>
    </source>
</evidence>
<evidence type="ECO:0008006" key="5">
    <source>
        <dbReference type="Google" id="ProtNLM"/>
    </source>
</evidence>
<protein>
    <recommendedName>
        <fullName evidence="5">Transmembrane protein</fullName>
    </recommendedName>
</protein>
<gene>
    <name evidence="3" type="ORF">AMS68_005454</name>
</gene>
<keyword evidence="2" id="KW-0812">Transmembrane</keyword>
<keyword evidence="2" id="KW-1133">Transmembrane helix</keyword>
<dbReference type="PANTHER" id="PTHR35041:SF6">
    <property type="entry name" value="FORMYLMETHIONINE DEFORMYLASE-LIKE PROTEIN-RELATED"/>
    <property type="match status" value="1"/>
</dbReference>
<dbReference type="Proteomes" id="UP000503462">
    <property type="component" value="Chromosome 4"/>
</dbReference>
<feature type="transmembrane region" description="Helical" evidence="2">
    <location>
        <begin position="57"/>
        <end position="84"/>
    </location>
</feature>
<evidence type="ECO:0000256" key="1">
    <source>
        <dbReference type="SAM" id="MobiDB-lite"/>
    </source>
</evidence>
<proteinExistence type="predicted"/>
<accession>A0A6H0XYW4</accession>
<feature type="compositionally biased region" description="Polar residues" evidence="1">
    <location>
        <begin position="364"/>
        <end position="386"/>
    </location>
</feature>
<keyword evidence="4" id="KW-1185">Reference proteome</keyword>
<keyword evidence="2" id="KW-0472">Membrane</keyword>